<dbReference type="EMBL" id="CP013652">
    <property type="protein sequence ID" value="ALS22212.1"/>
    <property type="molecule type" value="Genomic_DNA"/>
</dbReference>
<dbReference type="RefSeq" id="WP_160327359.1">
    <property type="nucleotide sequence ID" value="NZ_CP013652.1"/>
</dbReference>
<dbReference type="AlphaFoldDB" id="A0A0U2W0Z9"/>
<dbReference type="Proteomes" id="UP000061660">
    <property type="component" value="Chromosome"/>
</dbReference>
<proteinExistence type="predicted"/>
<sequence length="55" mass="6905">MNDFKQYYIDRIINCAIENKLYEYTIEKLEWKTENELIAIWDNLRWNYGDLTKLR</sequence>
<accession>A0A0U2W0Z9</accession>
<name>A0A0U2W0Z9_9BACL</name>
<keyword evidence="2" id="KW-1185">Reference proteome</keyword>
<evidence type="ECO:0000313" key="2">
    <source>
        <dbReference type="Proteomes" id="UP000061660"/>
    </source>
</evidence>
<reference evidence="1 2" key="2">
    <citation type="journal article" date="2016" name="Genome Announc.">
        <title>Complete Genome Sequences of Two Interactive Moderate Thermophiles, Paenibacillus napthalenovorans 32O-Y and Paenibacillus sp. 32O-W.</title>
        <authorList>
            <person name="Butler R.R.III."/>
            <person name="Wang J."/>
            <person name="Stark B.C."/>
            <person name="Pombert J.F."/>
        </authorList>
    </citation>
    <scope>NUCLEOTIDE SEQUENCE [LARGE SCALE GENOMIC DNA]</scope>
    <source>
        <strain evidence="1 2">32O-Y</strain>
    </source>
</reference>
<organism evidence="1 2">
    <name type="scientific">Paenibacillus naphthalenovorans</name>
    <dbReference type="NCBI Taxonomy" id="162209"/>
    <lineage>
        <taxon>Bacteria</taxon>
        <taxon>Bacillati</taxon>
        <taxon>Bacillota</taxon>
        <taxon>Bacilli</taxon>
        <taxon>Bacillales</taxon>
        <taxon>Paenibacillaceae</taxon>
        <taxon>Paenibacillus</taxon>
    </lineage>
</organism>
<gene>
    <name evidence="1" type="ORF">IJ22_18380</name>
</gene>
<reference evidence="2" key="1">
    <citation type="submission" date="2015-12" db="EMBL/GenBank/DDBJ databases">
        <title>Complete genome sequences of two moderately thermophilic Paenibacillus species.</title>
        <authorList>
            <person name="Butler R.III."/>
            <person name="Wang J."/>
            <person name="Stark B.C."/>
            <person name="Pombert J.-F."/>
        </authorList>
    </citation>
    <scope>NUCLEOTIDE SEQUENCE [LARGE SCALE GENOMIC DNA]</scope>
    <source>
        <strain evidence="2">32O-Y</strain>
    </source>
</reference>
<evidence type="ECO:0000313" key="1">
    <source>
        <dbReference type="EMBL" id="ALS22212.1"/>
    </source>
</evidence>
<protein>
    <submittedName>
        <fullName evidence="1">Uncharacterized protein</fullName>
    </submittedName>
</protein>
<dbReference type="KEGG" id="pnp:IJ22_18380"/>
<dbReference type="PATRIC" id="fig|162209.4.peg.1948"/>
<dbReference type="STRING" id="162209.IJ22_18380"/>